<dbReference type="InterPro" id="IPR051604">
    <property type="entry name" value="Ergot_Alk_Oxidoreductase"/>
</dbReference>
<evidence type="ECO:0000313" key="2">
    <source>
        <dbReference type="EMBL" id="KDN28717.1"/>
    </source>
</evidence>
<dbReference type="Gene3D" id="3.40.50.720">
    <property type="entry name" value="NAD(P)-binding Rossmann-like Domain"/>
    <property type="match status" value="1"/>
</dbReference>
<comment type="caution">
    <text evidence="2">The sequence shown here is derived from an EMBL/GenBank/DDBJ whole genome shotgun (WGS) entry which is preliminary data.</text>
</comment>
<dbReference type="InterPro" id="IPR036291">
    <property type="entry name" value="NAD(P)-bd_dom_sf"/>
</dbReference>
<reference evidence="2 3" key="1">
    <citation type="submission" date="2014-02" db="EMBL/GenBank/DDBJ databases">
        <title>Vibrio fortis Dalian14 Genome Sequencing.</title>
        <authorList>
            <person name="Wang Y."/>
            <person name="Song L."/>
            <person name="Liu G."/>
            <person name="Ding J."/>
        </authorList>
    </citation>
    <scope>NUCLEOTIDE SEQUENCE [LARGE SCALE GENOMIC DNA]</scope>
    <source>
        <strain evidence="2 3">Dalian14</strain>
    </source>
</reference>
<dbReference type="AlphaFoldDB" id="A0A066US69"/>
<feature type="domain" description="NmrA-like" evidence="1">
    <location>
        <begin position="110"/>
        <end position="263"/>
    </location>
</feature>
<gene>
    <name evidence="2" type="ORF">VFDL14_00120</name>
</gene>
<dbReference type="PANTHER" id="PTHR43162:SF1">
    <property type="entry name" value="PRESTALK A DIFFERENTIATION PROTEIN A"/>
    <property type="match status" value="1"/>
</dbReference>
<accession>A0A066US69</accession>
<dbReference type="Proteomes" id="UP000027219">
    <property type="component" value="Unassembled WGS sequence"/>
</dbReference>
<evidence type="ECO:0000259" key="1">
    <source>
        <dbReference type="Pfam" id="PF05368"/>
    </source>
</evidence>
<proteinExistence type="predicted"/>
<dbReference type="OrthoDB" id="109735at2"/>
<sequence length="277" mass="30528">MSDATPTRPIVIIGKNAKTGVRVNKRLCELGIETRQVSRSAATYFDWEARSSWPTALKGARSAYVTYQPDLAVPNAEGDISAFVEVAKAQGVEHIVLLSGRGEEGAEKAERILIDSGLDWNIVRASWFAQNFSESFMAQGILEGELVLPAGGTPEPFIDTDDIAEVAVAALVDPSKRNRLYEVTGPELMTFQDCVDEISKQLGKEIKFTSVSIEAYLDILKSQNLPEDYQWLLNELFTVVFDGRNSNLTHGVEEATGRKPTKFADYVSKTIAAGYWD</sequence>
<dbReference type="RefSeq" id="WP_032550922.1">
    <property type="nucleotide sequence ID" value="NZ_JFFR01000014.1"/>
</dbReference>
<dbReference type="SUPFAM" id="SSF51735">
    <property type="entry name" value="NAD(P)-binding Rossmann-fold domains"/>
    <property type="match status" value="1"/>
</dbReference>
<dbReference type="PANTHER" id="PTHR43162">
    <property type="match status" value="1"/>
</dbReference>
<keyword evidence="3" id="KW-1185">Reference proteome</keyword>
<dbReference type="InterPro" id="IPR008030">
    <property type="entry name" value="NmrA-like"/>
</dbReference>
<organism evidence="2 3">
    <name type="scientific">Vibrio fortis</name>
    <dbReference type="NCBI Taxonomy" id="212667"/>
    <lineage>
        <taxon>Bacteria</taxon>
        <taxon>Pseudomonadati</taxon>
        <taxon>Pseudomonadota</taxon>
        <taxon>Gammaproteobacteria</taxon>
        <taxon>Vibrionales</taxon>
        <taxon>Vibrionaceae</taxon>
        <taxon>Vibrio</taxon>
    </lineage>
</organism>
<protein>
    <submittedName>
        <fullName evidence="2">NmrA family transcriptional regulator</fullName>
    </submittedName>
</protein>
<name>A0A066US69_9VIBR</name>
<dbReference type="EMBL" id="JFFR01000014">
    <property type="protein sequence ID" value="KDN28717.1"/>
    <property type="molecule type" value="Genomic_DNA"/>
</dbReference>
<dbReference type="STRING" id="212667.VFDL14_00120"/>
<dbReference type="Gene3D" id="3.90.25.10">
    <property type="entry name" value="UDP-galactose 4-epimerase, domain 1"/>
    <property type="match status" value="1"/>
</dbReference>
<evidence type="ECO:0000313" key="3">
    <source>
        <dbReference type="Proteomes" id="UP000027219"/>
    </source>
</evidence>
<dbReference type="Pfam" id="PF05368">
    <property type="entry name" value="NmrA"/>
    <property type="match status" value="1"/>
</dbReference>